<feature type="domain" description="Lipoyl-binding" evidence="4">
    <location>
        <begin position="28"/>
        <end position="109"/>
    </location>
</feature>
<keyword evidence="2" id="KW-0450">Lipoyl</keyword>
<evidence type="ECO:0000259" key="4">
    <source>
        <dbReference type="PROSITE" id="PS50968"/>
    </source>
</evidence>
<feature type="compositionally biased region" description="Polar residues" evidence="3">
    <location>
        <begin position="125"/>
        <end position="145"/>
    </location>
</feature>
<dbReference type="GO" id="GO:0045254">
    <property type="term" value="C:pyruvate dehydrogenase complex"/>
    <property type="evidence" value="ECO:0007669"/>
    <property type="project" value="InterPro"/>
</dbReference>
<dbReference type="SUPFAM" id="SSF51230">
    <property type="entry name" value="Single hybrid motif"/>
    <property type="match status" value="1"/>
</dbReference>
<dbReference type="Pfam" id="PF00364">
    <property type="entry name" value="Biotin_lipoyl"/>
    <property type="match status" value="1"/>
</dbReference>
<feature type="region of interest" description="Disordered" evidence="3">
    <location>
        <begin position="123"/>
        <end position="145"/>
    </location>
</feature>
<dbReference type="InterPro" id="IPR036625">
    <property type="entry name" value="E3-bd_dom_sf"/>
</dbReference>
<sequence length="326" mass="35158">MFNLIRTRTQTNLSGRAYLHVTSHLQAIAPLRMPALSPTMEAGQISKWNIKTGERFSAGDVLLTIETDKAEVDVEAQDDGYMGSQLFGPGSANNDIKSITVGEVIAVLGDHSDDVKGTVNVPLEWNSSNKSPNIDQVSSSDPIDHSQANPHGQVIKTILPLSPAVNRLLHDLGVKDATKIKGTGLRGRLTKGDILTHFKKVTSPLGTASKMIQADADARLAERSQLGSFSSSTTKSPQVQELEPLLPEAVRLFITEGLSDLTNRQSSPSSPTTTTSTPSPTFDSILNDYIPLHSSASNHPTTPHKSVLSHTFKSGSDLDRYFHGFL</sequence>
<evidence type="ECO:0000259" key="5">
    <source>
        <dbReference type="PROSITE" id="PS51826"/>
    </source>
</evidence>
<dbReference type="Proteomes" id="UP000054564">
    <property type="component" value="Unassembled WGS sequence"/>
</dbReference>
<dbReference type="GO" id="GO:0006086">
    <property type="term" value="P:pyruvate decarboxylation to acetyl-CoA"/>
    <property type="evidence" value="ECO:0007669"/>
    <property type="project" value="InterPro"/>
</dbReference>
<dbReference type="CDD" id="cd06849">
    <property type="entry name" value="lipoyl_domain"/>
    <property type="match status" value="1"/>
</dbReference>
<dbReference type="Gene3D" id="2.40.50.100">
    <property type="match status" value="1"/>
</dbReference>
<dbReference type="Pfam" id="PF02817">
    <property type="entry name" value="E3_binding"/>
    <property type="match status" value="1"/>
</dbReference>
<evidence type="ECO:0000256" key="3">
    <source>
        <dbReference type="SAM" id="MobiDB-lite"/>
    </source>
</evidence>
<dbReference type="PANTHER" id="PTHR23151">
    <property type="entry name" value="DIHYDROLIPOAMIDE ACETYL/SUCCINYL-TRANSFERASE-RELATED"/>
    <property type="match status" value="1"/>
</dbReference>
<feature type="compositionally biased region" description="Low complexity" evidence="3">
    <location>
        <begin position="266"/>
        <end position="281"/>
    </location>
</feature>
<reference evidence="7" key="1">
    <citation type="submission" date="2014-03" db="EMBL/GenBank/DDBJ databases">
        <title>The Genome Sequence of Puccinia striiformis f. sp. tritici PST-78.</title>
        <authorList>
            <consortium name="The Broad Institute Genome Sequencing Platform"/>
            <person name="Cuomo C."/>
            <person name="Hulbert S."/>
            <person name="Chen X."/>
            <person name="Walker B."/>
            <person name="Young S.K."/>
            <person name="Zeng Q."/>
            <person name="Gargeya S."/>
            <person name="Fitzgerald M."/>
            <person name="Haas B."/>
            <person name="Abouelleil A."/>
            <person name="Alvarado L."/>
            <person name="Arachchi H.M."/>
            <person name="Berlin A.M."/>
            <person name="Chapman S.B."/>
            <person name="Goldberg J."/>
            <person name="Griggs A."/>
            <person name="Gujja S."/>
            <person name="Hansen M."/>
            <person name="Howarth C."/>
            <person name="Imamovic A."/>
            <person name="Larimer J."/>
            <person name="McCowan C."/>
            <person name="Montmayeur A."/>
            <person name="Murphy C."/>
            <person name="Neiman D."/>
            <person name="Pearson M."/>
            <person name="Priest M."/>
            <person name="Roberts A."/>
            <person name="Saif S."/>
            <person name="Shea T."/>
            <person name="Sisk P."/>
            <person name="Sykes S."/>
            <person name="Wortman J."/>
            <person name="Nusbaum C."/>
            <person name="Birren B."/>
        </authorList>
    </citation>
    <scope>NUCLEOTIDE SEQUENCE [LARGE SCALE GENOMIC DNA]</scope>
    <source>
        <strain evidence="7">race PST-78</strain>
    </source>
</reference>
<comment type="similarity">
    <text evidence="1">Belongs to the 2-oxoacid dehydrogenase family.</text>
</comment>
<dbReference type="PROSITE" id="PS50968">
    <property type="entry name" value="BIOTINYL_LIPOYL"/>
    <property type="match status" value="1"/>
</dbReference>
<dbReference type="InterPro" id="IPR045257">
    <property type="entry name" value="E2/Pdx1"/>
</dbReference>
<dbReference type="AlphaFoldDB" id="A0A0L0V9W8"/>
<protein>
    <recommendedName>
        <fullName evidence="8">Lipoyl-binding domain-containing protein</fullName>
    </recommendedName>
</protein>
<feature type="region of interest" description="Disordered" evidence="3">
    <location>
        <begin position="260"/>
        <end position="281"/>
    </location>
</feature>
<comment type="caution">
    <text evidence="6">The sequence shown here is derived from an EMBL/GenBank/DDBJ whole genome shotgun (WGS) entry which is preliminary data.</text>
</comment>
<evidence type="ECO:0000313" key="6">
    <source>
        <dbReference type="EMBL" id="KNE95976.1"/>
    </source>
</evidence>
<feature type="domain" description="Peripheral subunit-binding (PSBD)" evidence="5">
    <location>
        <begin position="160"/>
        <end position="198"/>
    </location>
</feature>
<dbReference type="EMBL" id="AJIL01000088">
    <property type="protein sequence ID" value="KNE95976.1"/>
    <property type="molecule type" value="Genomic_DNA"/>
</dbReference>
<evidence type="ECO:0000256" key="2">
    <source>
        <dbReference type="ARBA" id="ARBA00022823"/>
    </source>
</evidence>
<accession>A0A0L0V9W8</accession>
<dbReference type="Gene3D" id="4.10.320.10">
    <property type="entry name" value="E3-binding domain"/>
    <property type="match status" value="1"/>
</dbReference>
<evidence type="ECO:0000313" key="7">
    <source>
        <dbReference type="Proteomes" id="UP000054564"/>
    </source>
</evidence>
<dbReference type="PROSITE" id="PS51826">
    <property type="entry name" value="PSBD"/>
    <property type="match status" value="1"/>
</dbReference>
<dbReference type="FunFam" id="2.40.50.100:FF:000010">
    <property type="entry name" value="Acetyltransferase component of pyruvate dehydrogenase complex"/>
    <property type="match status" value="1"/>
</dbReference>
<dbReference type="GO" id="GO:0004742">
    <property type="term" value="F:dihydrolipoyllysine-residue acetyltransferase activity"/>
    <property type="evidence" value="ECO:0007669"/>
    <property type="project" value="TreeGrafter"/>
</dbReference>
<dbReference type="InterPro" id="IPR000089">
    <property type="entry name" value="Biotin_lipoyl"/>
</dbReference>
<name>A0A0L0V9W8_9BASI</name>
<keyword evidence="7" id="KW-1185">Reference proteome</keyword>
<evidence type="ECO:0008006" key="8">
    <source>
        <dbReference type="Google" id="ProtNLM"/>
    </source>
</evidence>
<proteinExistence type="inferred from homology"/>
<dbReference type="STRING" id="1165861.A0A0L0V9W8"/>
<dbReference type="SUPFAM" id="SSF47005">
    <property type="entry name" value="Peripheral subunit-binding domain of 2-oxo acid dehydrogenase complex"/>
    <property type="match status" value="1"/>
</dbReference>
<evidence type="ECO:0000256" key="1">
    <source>
        <dbReference type="ARBA" id="ARBA00007317"/>
    </source>
</evidence>
<gene>
    <name evidence="6" type="ORF">PSTG_10667</name>
</gene>
<dbReference type="InterPro" id="IPR011053">
    <property type="entry name" value="Single_hybrid_motif"/>
</dbReference>
<dbReference type="PANTHER" id="PTHR23151:SF82">
    <property type="entry name" value="PYRUVATE DEHYDROGENASE COMPLEX PROTEIN X COMPONENT, MITOCHONDRIAL"/>
    <property type="match status" value="1"/>
</dbReference>
<dbReference type="OrthoDB" id="537444at2759"/>
<organism evidence="6 7">
    <name type="scientific">Puccinia striiformis f. sp. tritici PST-78</name>
    <dbReference type="NCBI Taxonomy" id="1165861"/>
    <lineage>
        <taxon>Eukaryota</taxon>
        <taxon>Fungi</taxon>
        <taxon>Dikarya</taxon>
        <taxon>Basidiomycota</taxon>
        <taxon>Pucciniomycotina</taxon>
        <taxon>Pucciniomycetes</taxon>
        <taxon>Pucciniales</taxon>
        <taxon>Pucciniaceae</taxon>
        <taxon>Puccinia</taxon>
    </lineage>
</organism>
<dbReference type="InterPro" id="IPR004167">
    <property type="entry name" value="PSBD"/>
</dbReference>